<keyword evidence="3" id="KW-1185">Reference proteome</keyword>
<sequence>MRLPSSYLHFGPTTNINVTVGTSQYQDQADKCKELKKWMTQQEEELRRIYGEEVEILPSPLLLQEMEGARGRQPTPVSPAFIPGRIHSSLHPTVSPKASELSTLTATSSGPFTPAAASVESSTSATTPESTEFPAGFGSRPGWRRSRRAVVFGEVRTDASYPSTEGPSAMVSSQLLSPELVGGHPAPSAGHQSPVQPPALNWVQARLEKMKEDFMKGRCCDFVLHLMDHPEDLNLVHSVLQAEFIVEGWLDAPAPLSPGGPFDSLLVAIRAAQSSKDSEPQPTTVKLHEPQHAAKPLDLWTLQH</sequence>
<evidence type="ECO:0000256" key="1">
    <source>
        <dbReference type="SAM" id="MobiDB-lite"/>
    </source>
</evidence>
<feature type="compositionally biased region" description="Low complexity" evidence="1">
    <location>
        <begin position="98"/>
        <end position="132"/>
    </location>
</feature>
<dbReference type="EMBL" id="JAHRIP010040106">
    <property type="protein sequence ID" value="MEQ2296489.1"/>
    <property type="molecule type" value="Genomic_DNA"/>
</dbReference>
<evidence type="ECO:0000313" key="3">
    <source>
        <dbReference type="Proteomes" id="UP001469553"/>
    </source>
</evidence>
<dbReference type="Proteomes" id="UP001469553">
    <property type="component" value="Unassembled WGS sequence"/>
</dbReference>
<comment type="caution">
    <text evidence="2">The sequence shown here is derived from an EMBL/GenBank/DDBJ whole genome shotgun (WGS) entry which is preliminary data.</text>
</comment>
<organism evidence="2 3">
    <name type="scientific">Ameca splendens</name>
    <dbReference type="NCBI Taxonomy" id="208324"/>
    <lineage>
        <taxon>Eukaryota</taxon>
        <taxon>Metazoa</taxon>
        <taxon>Chordata</taxon>
        <taxon>Craniata</taxon>
        <taxon>Vertebrata</taxon>
        <taxon>Euteleostomi</taxon>
        <taxon>Actinopterygii</taxon>
        <taxon>Neopterygii</taxon>
        <taxon>Teleostei</taxon>
        <taxon>Neoteleostei</taxon>
        <taxon>Acanthomorphata</taxon>
        <taxon>Ovalentaria</taxon>
        <taxon>Atherinomorphae</taxon>
        <taxon>Cyprinodontiformes</taxon>
        <taxon>Goodeidae</taxon>
        <taxon>Ameca</taxon>
    </lineage>
</organism>
<accession>A0ABV0YRK5</accession>
<name>A0ABV0YRK5_9TELE</name>
<reference evidence="2 3" key="1">
    <citation type="submission" date="2021-06" db="EMBL/GenBank/DDBJ databases">
        <authorList>
            <person name="Palmer J.M."/>
        </authorList>
    </citation>
    <scope>NUCLEOTIDE SEQUENCE [LARGE SCALE GENOMIC DNA]</scope>
    <source>
        <strain evidence="2 3">AS_MEX2019</strain>
        <tissue evidence="2">Muscle</tissue>
    </source>
</reference>
<protein>
    <submittedName>
        <fullName evidence="2">Uncharacterized protein</fullName>
    </submittedName>
</protein>
<feature type="region of interest" description="Disordered" evidence="1">
    <location>
        <begin position="91"/>
        <end position="140"/>
    </location>
</feature>
<gene>
    <name evidence="2" type="ORF">AMECASPLE_025325</name>
</gene>
<evidence type="ECO:0000313" key="2">
    <source>
        <dbReference type="EMBL" id="MEQ2296489.1"/>
    </source>
</evidence>
<proteinExistence type="predicted"/>